<evidence type="ECO:0000256" key="17">
    <source>
        <dbReference type="PIRSR" id="PIRSR005557-2"/>
    </source>
</evidence>
<reference evidence="19 20" key="1">
    <citation type="submission" date="2020-06" db="EMBL/GenBank/DDBJ databases">
        <authorList>
            <consortium name="Wellcome Sanger Institute Data Sharing"/>
        </authorList>
    </citation>
    <scope>NUCLEOTIDE SEQUENCE [LARGE SCALE GENOMIC DNA]</scope>
</reference>
<evidence type="ECO:0000256" key="9">
    <source>
        <dbReference type="ARBA" id="ARBA00023034"/>
    </source>
</evidence>
<dbReference type="PANTHER" id="PTHR45941:SF5">
    <property type="entry name" value="ALPHA-N-ACETYLGALACTOSAMINIDE ALPHA-2,6-SIALYLTRANSFERASE 2"/>
    <property type="match status" value="1"/>
</dbReference>
<evidence type="ECO:0000256" key="8">
    <source>
        <dbReference type="ARBA" id="ARBA00022989"/>
    </source>
</evidence>
<name>A0AAY4AQ49_9TELE</name>
<accession>A0AAY4AQ49</accession>
<keyword evidence="6 18" id="KW-0812">Transmembrane</keyword>
<keyword evidence="8 18" id="KW-1133">Transmembrane helix</keyword>
<evidence type="ECO:0000256" key="4">
    <source>
        <dbReference type="ARBA" id="ARBA00022676"/>
    </source>
</evidence>
<feature type="transmembrane region" description="Helical" evidence="18">
    <location>
        <begin position="7"/>
        <end position="28"/>
    </location>
</feature>
<evidence type="ECO:0000256" key="18">
    <source>
        <dbReference type="SAM" id="Phobius"/>
    </source>
</evidence>
<dbReference type="PIRSF" id="PIRSF005557">
    <property type="entry name" value="Sialyl_trans"/>
    <property type="match status" value="1"/>
</dbReference>
<dbReference type="GeneTree" id="ENSGT00940000160433"/>
<comment type="pathway">
    <text evidence="2">Protein modification; protein glycosylation.</text>
</comment>
<sequence>MWPRSRWMCLLVAGAVTVTLFTLVYGPYRPRDPRNQPTFKSPFDGSERSLPLIHFMTAPRVSAKDKTGDLCSVRQRVERDGYLKQYFNFSVPVLQWAGSFNQSEWQRLHNFIPPYGWGGLPYRVVMNTLRLLAGTSSGRLFESSGQCVSCAVVGNGGILRGSKQGKAIDSHQFVFRVNGAVTKGFEEDVGNKTSFYGFTTNTMKNSLQAYHVDGFTAVPQNPSIKYIFIPSHLRDYEMLAAAIQGTAVSTGADKGDWPSKYFGNKRTVKKMKMLHPDFITYVTMRFLRSSILDTSFRDLYMPSTGALMLLTALHTCDKVSAFGFITRNYNVFSDHYFDSEMKPLFFFANHDMVMESRLWELLHFHEVLWLYQRM</sequence>
<dbReference type="GO" id="GO:0006493">
    <property type="term" value="P:protein O-linked glycosylation"/>
    <property type="evidence" value="ECO:0007669"/>
    <property type="project" value="TreeGrafter"/>
</dbReference>
<comment type="catalytic activity">
    <reaction evidence="13">
        <text>a beta-D-galactosyl-(1-&gt;3)-N-acetyl-alpha-D-galactosaminyl derivative + CMP-N-acetyl-beta-neuraminate = a beta-D-galactosyl-(1-&gt;3)-[N-acetyl-alpha-neuraminyl-(2-&gt;6)]-N-acetyl-alpha-D-galactosaminyl derivative + CMP + H(+)</text>
        <dbReference type="Rhea" id="RHEA:11136"/>
        <dbReference type="ChEBI" id="CHEBI:15378"/>
        <dbReference type="ChEBI" id="CHEBI:57812"/>
        <dbReference type="ChEBI" id="CHEBI:60377"/>
        <dbReference type="ChEBI" id="CHEBI:133470"/>
        <dbReference type="ChEBI" id="CHEBI:140764"/>
        <dbReference type="EC" id="2.4.3.3"/>
    </reaction>
    <physiologicalReaction direction="left-to-right" evidence="13">
        <dbReference type="Rhea" id="RHEA:11137"/>
    </physiologicalReaction>
</comment>
<dbReference type="PANTHER" id="PTHR45941">
    <property type="entry name" value="ALPHA-N-ACETYLGALACTOSAMINIDE ALPHA-2,6-SIALYLTRANSFERASE 2-LIKE-RELATED"/>
    <property type="match status" value="1"/>
</dbReference>
<proteinExistence type="inferred from homology"/>
<evidence type="ECO:0000256" key="10">
    <source>
        <dbReference type="ARBA" id="ARBA00023136"/>
    </source>
</evidence>
<comment type="similarity">
    <text evidence="3">Belongs to the glycosyltransferase 29 family.</text>
</comment>
<comment type="catalytic activity">
    <reaction evidence="16">
        <text>a 3-O-[N-acetyl-alpha-D-galactosaminyl]-L-threonyl-[protein] + CMP-N-acetyl-beta-neuraminate = a 3-O-[N-acetyl-alpha-neuraminosyl-(2-&gt;6)-N-acetyl-alpha-D-galactosaminyl]-L-threonyl-[protein] + CMP + H(+)</text>
        <dbReference type="Rhea" id="RHEA:81643"/>
        <dbReference type="Rhea" id="RHEA-COMP:11689"/>
        <dbReference type="Rhea" id="RHEA-COMP:19720"/>
        <dbReference type="ChEBI" id="CHEBI:15378"/>
        <dbReference type="ChEBI" id="CHEBI:57812"/>
        <dbReference type="ChEBI" id="CHEBI:60377"/>
        <dbReference type="ChEBI" id="CHEBI:87075"/>
        <dbReference type="ChEBI" id="CHEBI:231970"/>
    </reaction>
    <physiologicalReaction direction="left-to-right" evidence="16">
        <dbReference type="Rhea" id="RHEA:81644"/>
    </physiologicalReaction>
</comment>
<dbReference type="EC" id="2.4.3.3" evidence="14"/>
<evidence type="ECO:0000256" key="5">
    <source>
        <dbReference type="ARBA" id="ARBA00022679"/>
    </source>
</evidence>
<evidence type="ECO:0000256" key="12">
    <source>
        <dbReference type="ARBA" id="ARBA00023180"/>
    </source>
</evidence>
<dbReference type="Ensembl" id="ENSDCDT00010011473.1">
    <property type="protein sequence ID" value="ENSDCDP00010010959.1"/>
    <property type="gene ID" value="ENSDCDG00010004847.1"/>
</dbReference>
<protein>
    <recommendedName>
        <fullName evidence="14">alpha-N-acetylgalactosaminide alpha-2,6-sialyltransferase</fullName>
        <ecNumber evidence="14">2.4.3.3</ecNumber>
    </recommendedName>
</protein>
<evidence type="ECO:0000256" key="7">
    <source>
        <dbReference type="ARBA" id="ARBA00022968"/>
    </source>
</evidence>
<dbReference type="InterPro" id="IPR012163">
    <property type="entry name" value="Sialyl_trans"/>
</dbReference>
<keyword evidence="11" id="KW-1015">Disulfide bond</keyword>
<evidence type="ECO:0000256" key="11">
    <source>
        <dbReference type="ARBA" id="ARBA00023157"/>
    </source>
</evidence>
<keyword evidence="4" id="KW-0328">Glycosyltransferase</keyword>
<reference evidence="19" key="3">
    <citation type="submission" date="2025-09" db="UniProtKB">
        <authorList>
            <consortium name="Ensembl"/>
        </authorList>
    </citation>
    <scope>IDENTIFICATION</scope>
</reference>
<keyword evidence="7" id="KW-0735">Signal-anchor</keyword>
<dbReference type="Pfam" id="PF00777">
    <property type="entry name" value="Glyco_transf_29"/>
    <property type="match status" value="1"/>
</dbReference>
<dbReference type="GO" id="GO:0001665">
    <property type="term" value="F:alpha-N-acetylgalactosaminide alpha-2,6-sialyltransferase activity"/>
    <property type="evidence" value="ECO:0007669"/>
    <property type="project" value="UniProtKB-EC"/>
</dbReference>
<keyword evidence="9" id="KW-0333">Golgi apparatus</keyword>
<keyword evidence="20" id="KW-1185">Reference proteome</keyword>
<dbReference type="GO" id="GO:0000139">
    <property type="term" value="C:Golgi membrane"/>
    <property type="evidence" value="ECO:0007669"/>
    <property type="project" value="UniProtKB-SubCell"/>
</dbReference>
<dbReference type="InterPro" id="IPR001675">
    <property type="entry name" value="Glyco_trans_29"/>
</dbReference>
<evidence type="ECO:0000256" key="15">
    <source>
        <dbReference type="ARBA" id="ARBA00050664"/>
    </source>
</evidence>
<dbReference type="InterPro" id="IPR038578">
    <property type="entry name" value="GT29-like_sf"/>
</dbReference>
<comment type="catalytic activity">
    <reaction evidence="15">
        <text>a 3-O-[N-acetyl-alpha-neuraminyl-(2-&gt;3)-beta-D-galactosyl-(1-&gt;3)-N-acetyl-alpha-D-galactosaminyl]-L-threonyl-[protein] + CMP-N-acetyl-beta-neuraminate = a 3-O-{alpha-Neu5Ac-(2-&gt;3)-beta-D-Gal-(1-&gt;3)-[alpha-Neu5Ac-(2-&gt;6)]-alpha-D-GalNAc}-L-threonyl-[protein] + CMP + H(+)</text>
        <dbReference type="Rhea" id="RHEA:81659"/>
        <dbReference type="Rhea" id="RHEA-COMP:14417"/>
        <dbReference type="Rhea" id="RHEA-COMP:16763"/>
        <dbReference type="ChEBI" id="CHEBI:15378"/>
        <dbReference type="ChEBI" id="CHEBI:57812"/>
        <dbReference type="ChEBI" id="CHEBI:60377"/>
        <dbReference type="ChEBI" id="CHEBI:139598"/>
        <dbReference type="ChEBI" id="CHEBI:156398"/>
    </reaction>
    <physiologicalReaction direction="left-to-right" evidence="15">
        <dbReference type="Rhea" id="RHEA:81660"/>
    </physiologicalReaction>
</comment>
<evidence type="ECO:0000256" key="2">
    <source>
        <dbReference type="ARBA" id="ARBA00004922"/>
    </source>
</evidence>
<evidence type="ECO:0000256" key="1">
    <source>
        <dbReference type="ARBA" id="ARBA00004323"/>
    </source>
</evidence>
<evidence type="ECO:0000313" key="20">
    <source>
        <dbReference type="Proteomes" id="UP000694580"/>
    </source>
</evidence>
<keyword evidence="12" id="KW-0325">Glycoprotein</keyword>
<organism evidence="19 20">
    <name type="scientific">Denticeps clupeoides</name>
    <name type="common">denticle herring</name>
    <dbReference type="NCBI Taxonomy" id="299321"/>
    <lineage>
        <taxon>Eukaryota</taxon>
        <taxon>Metazoa</taxon>
        <taxon>Chordata</taxon>
        <taxon>Craniata</taxon>
        <taxon>Vertebrata</taxon>
        <taxon>Euteleostomi</taxon>
        <taxon>Actinopterygii</taxon>
        <taxon>Neopterygii</taxon>
        <taxon>Teleostei</taxon>
        <taxon>Clupei</taxon>
        <taxon>Clupeiformes</taxon>
        <taxon>Denticipitoidei</taxon>
        <taxon>Denticipitidae</taxon>
        <taxon>Denticeps</taxon>
    </lineage>
</organism>
<evidence type="ECO:0000256" key="13">
    <source>
        <dbReference type="ARBA" id="ARBA00036348"/>
    </source>
</evidence>
<dbReference type="Gene3D" id="3.90.1480.20">
    <property type="entry name" value="Glycosyl transferase family 29"/>
    <property type="match status" value="1"/>
</dbReference>
<dbReference type="Proteomes" id="UP000694580">
    <property type="component" value="Chromosome 7"/>
</dbReference>
<dbReference type="AlphaFoldDB" id="A0AAY4AQ49"/>
<evidence type="ECO:0000256" key="3">
    <source>
        <dbReference type="ARBA" id="ARBA00006003"/>
    </source>
</evidence>
<evidence type="ECO:0000256" key="14">
    <source>
        <dbReference type="ARBA" id="ARBA00039109"/>
    </source>
</evidence>
<dbReference type="GeneID" id="114794963"/>
<dbReference type="RefSeq" id="XP_028843710.1">
    <property type="nucleotide sequence ID" value="XM_028987877.1"/>
</dbReference>
<keyword evidence="10 18" id="KW-0472">Membrane</keyword>
<reference evidence="19" key="2">
    <citation type="submission" date="2025-08" db="UniProtKB">
        <authorList>
            <consortium name="Ensembl"/>
        </authorList>
    </citation>
    <scope>IDENTIFICATION</scope>
</reference>
<gene>
    <name evidence="19" type="primary">ST6GALNAC2</name>
</gene>
<keyword evidence="5" id="KW-0808">Transferase</keyword>
<evidence type="ECO:0000256" key="16">
    <source>
        <dbReference type="ARBA" id="ARBA00052285"/>
    </source>
</evidence>
<comment type="subcellular location">
    <subcellularLocation>
        <location evidence="1">Golgi apparatus membrane</location>
        <topology evidence="1">Single-pass type II membrane protein</topology>
    </subcellularLocation>
</comment>
<evidence type="ECO:0000313" key="19">
    <source>
        <dbReference type="Ensembl" id="ENSDCDP00010010959.1"/>
    </source>
</evidence>
<feature type="disulfide bond" evidence="17">
    <location>
        <begin position="150"/>
        <end position="316"/>
    </location>
</feature>
<evidence type="ECO:0000256" key="6">
    <source>
        <dbReference type="ARBA" id="ARBA00022692"/>
    </source>
</evidence>
<dbReference type="FunFam" id="3.90.1480.20:FF:000015">
    <property type="entry name" value="Lactosylceramide alpha-2,3-sialyltransferase"/>
    <property type="match status" value="1"/>
</dbReference>